<accession>A0AAN2BJQ7</accession>
<organism evidence="2 3">
    <name type="scientific">Marinagarivorans cellulosilyticus</name>
    <dbReference type="NCBI Taxonomy" id="2721545"/>
    <lineage>
        <taxon>Bacteria</taxon>
        <taxon>Pseudomonadati</taxon>
        <taxon>Pseudomonadota</taxon>
        <taxon>Gammaproteobacteria</taxon>
        <taxon>Cellvibrionales</taxon>
        <taxon>Cellvibrionaceae</taxon>
        <taxon>Marinagarivorans</taxon>
    </lineage>
</organism>
<keyword evidence="3" id="KW-1185">Reference proteome</keyword>
<dbReference type="KEGG" id="marq:MARGE09_P1403"/>
<proteinExistence type="predicted"/>
<name>A0AAN2BJQ7_9GAMM</name>
<dbReference type="InterPro" id="IPR026950">
    <property type="entry name" value="Caps_assemb_Wzi"/>
</dbReference>
<dbReference type="Pfam" id="PF14052">
    <property type="entry name" value="Caps_assemb_Wzi"/>
    <property type="match status" value="1"/>
</dbReference>
<dbReference type="Gene3D" id="2.40.160.130">
    <property type="entry name" value="Capsule assembly protein Wzi"/>
    <property type="match status" value="1"/>
</dbReference>
<dbReference type="Proteomes" id="UP001320119">
    <property type="component" value="Chromosome"/>
</dbReference>
<keyword evidence="1" id="KW-0732">Signal</keyword>
<evidence type="ECO:0008006" key="4">
    <source>
        <dbReference type="Google" id="ProtNLM"/>
    </source>
</evidence>
<gene>
    <name evidence="2" type="ORF">MARGE09_P1403</name>
</gene>
<dbReference type="EMBL" id="AP023086">
    <property type="protein sequence ID" value="BCD97202.1"/>
    <property type="molecule type" value="Genomic_DNA"/>
</dbReference>
<protein>
    <recommendedName>
        <fullName evidence="4">Capsule assembly Wzi family protein</fullName>
    </recommendedName>
</protein>
<evidence type="ECO:0000313" key="2">
    <source>
        <dbReference type="EMBL" id="BCD97202.1"/>
    </source>
</evidence>
<feature type="signal peptide" evidence="1">
    <location>
        <begin position="1"/>
        <end position="28"/>
    </location>
</feature>
<dbReference type="InterPro" id="IPR038636">
    <property type="entry name" value="Wzi_sf"/>
</dbReference>
<sequence>MGLFCLTMKYYHVAIHLLLLSLAPKALSAGVSNYIPVNVDPVIERDIERLMVYASLTDLTKPYSVSLIEHGLDKIAVTQPALHARLARYIDAYKQRSNVTHASIQARYRADNNTAEVARVNERGTTLEESVAITLRAHTGISDWLLLNVGGHLSDENLQPTGSLLSVGASWAQLDLGYKEYWLSPFIGSSQLLSTQAQTLPSVSLSNNLPLTFFGVGFNYEFFVAQLSNQLTAYNGAYSDTKAPLLASTHISFQPVSWWTLGATRMFQFGGGERELDGSTLARAFYDPRGADNDASVDEESGNQVAALSSKMIFDGTVPFAFSVELAGEDTSNNKEYQLGNPALTAGLFFPRFFSDNVSFAYEYADWDNGWYVNNVYQDGYSNEGFVLGHWAMQEQHNVGTAVPGSSHFVAAQLWMPWNHTLDFKLRGVNHDSDIYSQAWNIDIDYFMPVLKQSSLGLGAYFGEDSQKNSFVQLRVSVQWR</sequence>
<dbReference type="AlphaFoldDB" id="A0AAN2BJQ7"/>
<evidence type="ECO:0000256" key="1">
    <source>
        <dbReference type="SAM" id="SignalP"/>
    </source>
</evidence>
<reference evidence="2 3" key="1">
    <citation type="journal article" date="2022" name="IScience">
        <title>An ultrasensitive nanofiber-based assay for enzymatic hydrolysis and deep-sea microbial degradation of cellulose.</title>
        <authorList>
            <person name="Tsudome M."/>
            <person name="Tachioka M."/>
            <person name="Miyazaki M."/>
            <person name="Uchimura K."/>
            <person name="Tsuda M."/>
            <person name="Takaki Y."/>
            <person name="Deguchi S."/>
        </authorList>
    </citation>
    <scope>NUCLEOTIDE SEQUENCE [LARGE SCALE GENOMIC DNA]</scope>
    <source>
        <strain evidence="2 3">GE09</strain>
    </source>
</reference>
<evidence type="ECO:0000313" key="3">
    <source>
        <dbReference type="Proteomes" id="UP001320119"/>
    </source>
</evidence>
<feature type="chain" id="PRO_5042838185" description="Capsule assembly Wzi family protein" evidence="1">
    <location>
        <begin position="29"/>
        <end position="481"/>
    </location>
</feature>